<evidence type="ECO:0000256" key="1">
    <source>
        <dbReference type="SAM" id="MobiDB-lite"/>
    </source>
</evidence>
<organism evidence="3 4">
    <name type="scientific">Vitis vinifera</name>
    <name type="common">Grape</name>
    <dbReference type="NCBI Taxonomy" id="29760"/>
    <lineage>
        <taxon>Eukaryota</taxon>
        <taxon>Viridiplantae</taxon>
        <taxon>Streptophyta</taxon>
        <taxon>Embryophyta</taxon>
        <taxon>Tracheophyta</taxon>
        <taxon>Spermatophyta</taxon>
        <taxon>Magnoliopsida</taxon>
        <taxon>eudicotyledons</taxon>
        <taxon>Gunneridae</taxon>
        <taxon>Pentapetalae</taxon>
        <taxon>rosids</taxon>
        <taxon>Vitales</taxon>
        <taxon>Vitaceae</taxon>
        <taxon>Viteae</taxon>
        <taxon>Vitis</taxon>
    </lineage>
</organism>
<comment type="caution">
    <text evidence="3">The sequence shown here is derived from an EMBL/GenBank/DDBJ whole genome shotgun (WGS) entry which is preliminary data.</text>
</comment>
<dbReference type="AlphaFoldDB" id="A0A438FC74"/>
<proteinExistence type="predicted"/>
<feature type="transmembrane region" description="Helical" evidence="2">
    <location>
        <begin position="36"/>
        <end position="59"/>
    </location>
</feature>
<reference evidence="3 4" key="1">
    <citation type="journal article" date="2018" name="PLoS Genet.">
        <title>Population sequencing reveals clonal diversity and ancestral inbreeding in the grapevine cultivar Chardonnay.</title>
        <authorList>
            <person name="Roach M.J."/>
            <person name="Johnson D.L."/>
            <person name="Bohlmann J."/>
            <person name="van Vuuren H.J."/>
            <person name="Jones S.J."/>
            <person name="Pretorius I.S."/>
            <person name="Schmidt S.A."/>
            <person name="Borneman A.R."/>
        </authorList>
    </citation>
    <scope>NUCLEOTIDE SEQUENCE [LARGE SCALE GENOMIC DNA]</scope>
    <source>
        <strain evidence="4">cv. Chardonnay</strain>
        <tissue evidence="3">Leaf</tissue>
    </source>
</reference>
<gene>
    <name evidence="3" type="ORF">CK203_096313</name>
</gene>
<name>A0A438FC74_VITVI</name>
<evidence type="ECO:0000313" key="3">
    <source>
        <dbReference type="EMBL" id="RVW57588.1"/>
    </source>
</evidence>
<dbReference type="Proteomes" id="UP000288805">
    <property type="component" value="Unassembled WGS sequence"/>
</dbReference>
<accession>A0A438FC74</accession>
<keyword evidence="2" id="KW-0472">Membrane</keyword>
<feature type="region of interest" description="Disordered" evidence="1">
    <location>
        <begin position="204"/>
        <end position="232"/>
    </location>
</feature>
<evidence type="ECO:0000313" key="4">
    <source>
        <dbReference type="Proteomes" id="UP000288805"/>
    </source>
</evidence>
<evidence type="ECO:0000256" key="2">
    <source>
        <dbReference type="SAM" id="Phobius"/>
    </source>
</evidence>
<dbReference type="EMBL" id="QGNW01001050">
    <property type="protein sequence ID" value="RVW57588.1"/>
    <property type="molecule type" value="Genomic_DNA"/>
</dbReference>
<keyword evidence="2" id="KW-0812">Transmembrane</keyword>
<keyword evidence="2" id="KW-1133">Transmembrane helix</keyword>
<protein>
    <submittedName>
        <fullName evidence="3">Uncharacterized protein</fullName>
    </submittedName>
</protein>
<sequence length="232" mass="26663">MEEAKTMKTPMSSSIKLDKDEKVQLHLRALRALVGFHYLLFGFIFFSDFIFSFSAFLMAPRRETTTSRAQAKRPVEPSLHEQIEARRKVRYDMTLFSFVEEYQRYKQKFSQRKVVPGRRSIMSIVRGVEIRLSPESIWHIFDILSVGLWVRLGDGQTIGTQPDHDQPCPSSHDLLHPIAARVFDDDAYDILLLRRPPMALGLGELSDLQHKSGTGTNASRSRGRGRDQRDRG</sequence>